<keyword evidence="1" id="KW-0472">Membrane</keyword>
<keyword evidence="1" id="KW-0812">Transmembrane</keyword>
<comment type="caution">
    <text evidence="2">The sequence shown here is derived from an EMBL/GenBank/DDBJ whole genome shotgun (WGS) entry which is preliminary data.</text>
</comment>
<reference evidence="2" key="2">
    <citation type="submission" date="2023-06" db="EMBL/GenBank/DDBJ databases">
        <authorList>
            <consortium name="Lawrence Berkeley National Laboratory"/>
            <person name="Haridas S."/>
            <person name="Hensen N."/>
            <person name="Bonometti L."/>
            <person name="Westerberg I."/>
            <person name="Brannstrom I.O."/>
            <person name="Guillou S."/>
            <person name="Cros-Aarteil S."/>
            <person name="Calhoun S."/>
            <person name="Kuo A."/>
            <person name="Mondo S."/>
            <person name="Pangilinan J."/>
            <person name="Riley R."/>
            <person name="Labutti K."/>
            <person name="Andreopoulos B."/>
            <person name="Lipzen A."/>
            <person name="Chen C."/>
            <person name="Yanf M."/>
            <person name="Daum C."/>
            <person name="Ng V."/>
            <person name="Clum A."/>
            <person name="Steindorff A."/>
            <person name="Ohm R."/>
            <person name="Martin F."/>
            <person name="Silar P."/>
            <person name="Natvig D."/>
            <person name="Lalanne C."/>
            <person name="Gautier V."/>
            <person name="Ament-Velasquez S.L."/>
            <person name="Kruys A."/>
            <person name="Hutchinson M.I."/>
            <person name="Powell A.J."/>
            <person name="Barry K."/>
            <person name="Miller A.N."/>
            <person name="Grigoriev I.V."/>
            <person name="Debuchy R."/>
            <person name="Gladieux P."/>
            <person name="Thoren M.H."/>
            <person name="Johannesson H."/>
        </authorList>
    </citation>
    <scope>NUCLEOTIDE SEQUENCE</scope>
    <source>
        <strain evidence="2">CBS 560.94</strain>
    </source>
</reference>
<dbReference type="Proteomes" id="UP001278500">
    <property type="component" value="Unassembled WGS sequence"/>
</dbReference>
<proteinExistence type="predicted"/>
<gene>
    <name evidence="2" type="ORF">B0H65DRAFT_453140</name>
</gene>
<dbReference type="AlphaFoldDB" id="A0AAE0MXC4"/>
<organism evidence="2 3">
    <name type="scientific">Neurospora tetraspora</name>
    <dbReference type="NCBI Taxonomy" id="94610"/>
    <lineage>
        <taxon>Eukaryota</taxon>
        <taxon>Fungi</taxon>
        <taxon>Dikarya</taxon>
        <taxon>Ascomycota</taxon>
        <taxon>Pezizomycotina</taxon>
        <taxon>Sordariomycetes</taxon>
        <taxon>Sordariomycetidae</taxon>
        <taxon>Sordariales</taxon>
        <taxon>Sordariaceae</taxon>
        <taxon>Neurospora</taxon>
    </lineage>
</organism>
<evidence type="ECO:0000313" key="2">
    <source>
        <dbReference type="EMBL" id="KAK3355808.1"/>
    </source>
</evidence>
<keyword evidence="1" id="KW-1133">Transmembrane helix</keyword>
<accession>A0AAE0MXC4</accession>
<evidence type="ECO:0000256" key="1">
    <source>
        <dbReference type="SAM" id="Phobius"/>
    </source>
</evidence>
<reference evidence="2" key="1">
    <citation type="journal article" date="2023" name="Mol. Phylogenet. Evol.">
        <title>Genome-scale phylogeny and comparative genomics of the fungal order Sordariales.</title>
        <authorList>
            <person name="Hensen N."/>
            <person name="Bonometti L."/>
            <person name="Westerberg I."/>
            <person name="Brannstrom I.O."/>
            <person name="Guillou S."/>
            <person name="Cros-Aarteil S."/>
            <person name="Calhoun S."/>
            <person name="Haridas S."/>
            <person name="Kuo A."/>
            <person name="Mondo S."/>
            <person name="Pangilinan J."/>
            <person name="Riley R."/>
            <person name="LaButti K."/>
            <person name="Andreopoulos B."/>
            <person name="Lipzen A."/>
            <person name="Chen C."/>
            <person name="Yan M."/>
            <person name="Daum C."/>
            <person name="Ng V."/>
            <person name="Clum A."/>
            <person name="Steindorff A."/>
            <person name="Ohm R.A."/>
            <person name="Martin F."/>
            <person name="Silar P."/>
            <person name="Natvig D.O."/>
            <person name="Lalanne C."/>
            <person name="Gautier V."/>
            <person name="Ament-Velasquez S.L."/>
            <person name="Kruys A."/>
            <person name="Hutchinson M.I."/>
            <person name="Powell A.J."/>
            <person name="Barry K."/>
            <person name="Miller A.N."/>
            <person name="Grigoriev I.V."/>
            <person name="Debuchy R."/>
            <person name="Gladieux P."/>
            <person name="Hiltunen Thoren M."/>
            <person name="Johannesson H."/>
        </authorList>
    </citation>
    <scope>NUCLEOTIDE SEQUENCE</scope>
    <source>
        <strain evidence="2">CBS 560.94</strain>
    </source>
</reference>
<feature type="transmembrane region" description="Helical" evidence="1">
    <location>
        <begin position="94"/>
        <end position="114"/>
    </location>
</feature>
<protein>
    <submittedName>
        <fullName evidence="2">Uncharacterized protein</fullName>
    </submittedName>
</protein>
<evidence type="ECO:0000313" key="3">
    <source>
        <dbReference type="Proteomes" id="UP001278500"/>
    </source>
</evidence>
<dbReference type="GeneID" id="87863289"/>
<feature type="transmembrane region" description="Helical" evidence="1">
    <location>
        <begin position="126"/>
        <end position="155"/>
    </location>
</feature>
<keyword evidence="3" id="KW-1185">Reference proteome</keyword>
<name>A0AAE0MXC4_9PEZI</name>
<sequence length="158" mass="17930">MSDNTLLTLPSSNSVKQFVLFFCEGTDASCGSWGPLCDFCPYDGIDGIFQLTDKKQRTRKHHCMQHNTNKLLQHNVFVFARMRPSALGCSSHPFLPIAITIAFRMLPRIFLFICNNRGRATNATWLLTWMVSFLLKMMVDGVCTLMAGCVALRFLRWG</sequence>
<dbReference type="RefSeq" id="XP_062687186.1">
    <property type="nucleotide sequence ID" value="XM_062826135.1"/>
</dbReference>
<dbReference type="EMBL" id="JAUEPP010000001">
    <property type="protein sequence ID" value="KAK3355808.1"/>
    <property type="molecule type" value="Genomic_DNA"/>
</dbReference>